<reference evidence="1" key="3">
    <citation type="submission" date="2025-09" db="UniProtKB">
        <authorList>
            <consortium name="Ensembl"/>
        </authorList>
    </citation>
    <scope>IDENTIFICATION</scope>
</reference>
<dbReference type="GO" id="GO:0005737">
    <property type="term" value="C:cytoplasm"/>
    <property type="evidence" value="ECO:0007669"/>
    <property type="project" value="TreeGrafter"/>
</dbReference>
<dbReference type="GO" id="GO:0010855">
    <property type="term" value="F:adenylate cyclase inhibitor activity"/>
    <property type="evidence" value="ECO:0007669"/>
    <property type="project" value="TreeGrafter"/>
</dbReference>
<evidence type="ECO:0008006" key="3">
    <source>
        <dbReference type="Google" id="ProtNLM"/>
    </source>
</evidence>
<dbReference type="PANTHER" id="PTHR46682:SF1">
    <property type="entry name" value="ADHESION G-PROTEIN COUPLED RECEPTOR V1"/>
    <property type="match status" value="1"/>
</dbReference>
<organism evidence="1 2">
    <name type="scientific">Hucho hucho</name>
    <name type="common">huchen</name>
    <dbReference type="NCBI Taxonomy" id="62062"/>
    <lineage>
        <taxon>Eukaryota</taxon>
        <taxon>Metazoa</taxon>
        <taxon>Chordata</taxon>
        <taxon>Craniata</taxon>
        <taxon>Vertebrata</taxon>
        <taxon>Euteleostomi</taxon>
        <taxon>Actinopterygii</taxon>
        <taxon>Neopterygii</taxon>
        <taxon>Teleostei</taxon>
        <taxon>Protacanthopterygii</taxon>
        <taxon>Salmoniformes</taxon>
        <taxon>Salmonidae</taxon>
        <taxon>Salmoninae</taxon>
        <taxon>Hucho</taxon>
    </lineage>
</organism>
<dbReference type="Proteomes" id="UP000314982">
    <property type="component" value="Unassembled WGS sequence"/>
</dbReference>
<dbReference type="InterPro" id="IPR038081">
    <property type="entry name" value="CalX-like_sf"/>
</dbReference>
<dbReference type="GO" id="GO:0032420">
    <property type="term" value="C:stereocilium"/>
    <property type="evidence" value="ECO:0007669"/>
    <property type="project" value="TreeGrafter"/>
</dbReference>
<dbReference type="SUPFAM" id="SSF141072">
    <property type="entry name" value="CalX-like"/>
    <property type="match status" value="1"/>
</dbReference>
<dbReference type="AlphaFoldDB" id="A0A4W5KDT0"/>
<dbReference type="GO" id="GO:0007601">
    <property type="term" value="P:visual perception"/>
    <property type="evidence" value="ECO:0007669"/>
    <property type="project" value="TreeGrafter"/>
</dbReference>
<sequence length="137" mass="14346">MSLTRVCMDSIRQFCSPCPPGVLVTGHGALDDQGREAVVTVETSDGPFGMLSIAPSSLSLTTEERDRTLNVFINREFGASGVVNISYETVRGSLQDLSQVEGGGALAEPGQDFLSVSGSVILQDGQTSVAIPVTILD</sequence>
<evidence type="ECO:0000313" key="2">
    <source>
        <dbReference type="Proteomes" id="UP000314982"/>
    </source>
</evidence>
<dbReference type="PANTHER" id="PTHR46682">
    <property type="entry name" value="ADHESION G-PROTEIN COUPLED RECEPTOR V1"/>
    <property type="match status" value="1"/>
</dbReference>
<dbReference type="GO" id="GO:0071277">
    <property type="term" value="P:cellular response to calcium ion"/>
    <property type="evidence" value="ECO:0007669"/>
    <property type="project" value="TreeGrafter"/>
</dbReference>
<dbReference type="GeneTree" id="ENSGT00940000154880"/>
<dbReference type="Ensembl" id="ENSHHUT00000014772.1">
    <property type="protein sequence ID" value="ENSHHUP00000014292.1"/>
    <property type="gene ID" value="ENSHHUG00000008843.1"/>
</dbReference>
<proteinExistence type="predicted"/>
<dbReference type="Gene3D" id="2.60.40.2030">
    <property type="match status" value="1"/>
</dbReference>
<keyword evidence="2" id="KW-1185">Reference proteome</keyword>
<dbReference type="STRING" id="62062.ENSHHUP00000014292"/>
<dbReference type="GO" id="GO:0007605">
    <property type="term" value="P:sensory perception of sound"/>
    <property type="evidence" value="ECO:0007669"/>
    <property type="project" value="TreeGrafter"/>
</dbReference>
<evidence type="ECO:0000313" key="1">
    <source>
        <dbReference type="Ensembl" id="ENSHHUP00000014292.1"/>
    </source>
</evidence>
<dbReference type="GO" id="GO:0016020">
    <property type="term" value="C:membrane"/>
    <property type="evidence" value="ECO:0007669"/>
    <property type="project" value="InterPro"/>
</dbReference>
<accession>A0A4W5KDT0</accession>
<reference evidence="2" key="1">
    <citation type="submission" date="2018-06" db="EMBL/GenBank/DDBJ databases">
        <title>Genome assembly of Danube salmon.</title>
        <authorList>
            <person name="Macqueen D.J."/>
            <person name="Gundappa M.K."/>
        </authorList>
    </citation>
    <scope>NUCLEOTIDE SEQUENCE [LARGE SCALE GENOMIC DNA]</scope>
</reference>
<name>A0A4W5KDT0_9TELE</name>
<protein>
    <recommendedName>
        <fullName evidence="3">Calx-beta domain-containing protein</fullName>
    </recommendedName>
</protein>
<dbReference type="GO" id="GO:0004930">
    <property type="term" value="F:G protein-coupled receptor activity"/>
    <property type="evidence" value="ECO:0007669"/>
    <property type="project" value="InterPro"/>
</dbReference>
<reference evidence="1" key="2">
    <citation type="submission" date="2025-08" db="UniProtKB">
        <authorList>
            <consortium name="Ensembl"/>
        </authorList>
    </citation>
    <scope>IDENTIFICATION</scope>
</reference>
<dbReference type="InterPro" id="IPR026919">
    <property type="entry name" value="ADGRV1"/>
</dbReference>
<dbReference type="GO" id="GO:0001965">
    <property type="term" value="F:G-protein alpha-subunit binding"/>
    <property type="evidence" value="ECO:0007669"/>
    <property type="project" value="TreeGrafter"/>
</dbReference>